<keyword evidence="4" id="KW-1185">Reference proteome</keyword>
<proteinExistence type="predicted"/>
<gene>
    <name evidence="3" type="ORF">ACJDUG_02530</name>
</gene>
<dbReference type="InterPro" id="IPR055912">
    <property type="entry name" value="DUF7489"/>
</dbReference>
<accession>A0ABW8T0Y8</accession>
<comment type="caution">
    <text evidence="3">The sequence shown here is derived from an EMBL/GenBank/DDBJ whole genome shotgun (WGS) entry which is preliminary data.</text>
</comment>
<reference evidence="3 4" key="1">
    <citation type="submission" date="2024-11" db="EMBL/GenBank/DDBJ databases">
        <authorList>
            <person name="Heng Y.C."/>
            <person name="Lim A.C.H."/>
            <person name="Lee J.K.Y."/>
            <person name="Kittelmann S."/>
        </authorList>
    </citation>
    <scope>NUCLEOTIDE SEQUENCE [LARGE SCALE GENOMIC DNA]</scope>
    <source>
        <strain evidence="3 4">WILCCON 0185</strain>
    </source>
</reference>
<keyword evidence="1" id="KW-0472">Membrane</keyword>
<name>A0ABW8T0Y8_9CLOT</name>
<organism evidence="3 4">
    <name type="scientific">Candidatus Clostridium stratigraminis</name>
    <dbReference type="NCBI Taxonomy" id="3381661"/>
    <lineage>
        <taxon>Bacteria</taxon>
        <taxon>Bacillati</taxon>
        <taxon>Bacillota</taxon>
        <taxon>Clostridia</taxon>
        <taxon>Eubacteriales</taxon>
        <taxon>Clostridiaceae</taxon>
        <taxon>Clostridium</taxon>
    </lineage>
</organism>
<evidence type="ECO:0000313" key="3">
    <source>
        <dbReference type="EMBL" id="MFL0245852.1"/>
    </source>
</evidence>
<feature type="domain" description="DUF7489" evidence="2">
    <location>
        <begin position="28"/>
        <end position="95"/>
    </location>
</feature>
<protein>
    <recommendedName>
        <fullName evidence="2">DUF7489 domain-containing protein</fullName>
    </recommendedName>
</protein>
<dbReference type="RefSeq" id="WP_406768307.1">
    <property type="nucleotide sequence ID" value="NZ_JBJHZZ010000001.1"/>
</dbReference>
<sequence length="97" mass="11364">MHSFTFLLILILVVFLTFLTYYTENRKKNCTWAGTIENKAISDYFYKGYHSSVYILYVTKDDGEKLTFDVDETVYESINVGDRVTKEKGSYYPSKLI</sequence>
<keyword evidence="1" id="KW-1133">Transmembrane helix</keyword>
<feature type="transmembrane region" description="Helical" evidence="1">
    <location>
        <begin position="6"/>
        <end position="23"/>
    </location>
</feature>
<evidence type="ECO:0000259" key="2">
    <source>
        <dbReference type="Pfam" id="PF24315"/>
    </source>
</evidence>
<dbReference type="EMBL" id="JBJHZZ010000001">
    <property type="protein sequence ID" value="MFL0245852.1"/>
    <property type="molecule type" value="Genomic_DNA"/>
</dbReference>
<keyword evidence="1" id="KW-0812">Transmembrane</keyword>
<evidence type="ECO:0000313" key="4">
    <source>
        <dbReference type="Proteomes" id="UP001623591"/>
    </source>
</evidence>
<dbReference type="Proteomes" id="UP001623591">
    <property type="component" value="Unassembled WGS sequence"/>
</dbReference>
<evidence type="ECO:0000256" key="1">
    <source>
        <dbReference type="SAM" id="Phobius"/>
    </source>
</evidence>
<dbReference type="Pfam" id="PF24315">
    <property type="entry name" value="DUF7489"/>
    <property type="match status" value="1"/>
</dbReference>